<comment type="caution">
    <text evidence="1">The sequence shown here is derived from an EMBL/GenBank/DDBJ whole genome shotgun (WGS) entry which is preliminary data.</text>
</comment>
<evidence type="ECO:0000313" key="2">
    <source>
        <dbReference type="Proteomes" id="UP000823775"/>
    </source>
</evidence>
<dbReference type="EMBL" id="JACEIK010000205">
    <property type="protein sequence ID" value="MCD7452373.1"/>
    <property type="molecule type" value="Genomic_DNA"/>
</dbReference>
<gene>
    <name evidence="1" type="ORF">HAX54_016301</name>
</gene>
<reference evidence="1 2" key="1">
    <citation type="journal article" date="2021" name="BMC Genomics">
        <title>Datura genome reveals duplications of psychoactive alkaloid biosynthetic genes and high mutation rate following tissue culture.</title>
        <authorList>
            <person name="Rajewski A."/>
            <person name="Carter-House D."/>
            <person name="Stajich J."/>
            <person name="Litt A."/>
        </authorList>
    </citation>
    <scope>NUCLEOTIDE SEQUENCE [LARGE SCALE GENOMIC DNA]</scope>
    <source>
        <strain evidence="1">AR-01</strain>
    </source>
</reference>
<accession>A0ABS8RZX7</accession>
<feature type="non-terminal residue" evidence="1">
    <location>
        <position position="58"/>
    </location>
</feature>
<proteinExistence type="predicted"/>
<keyword evidence="2" id="KW-1185">Reference proteome</keyword>
<protein>
    <submittedName>
        <fullName evidence="1">Uncharacterized protein</fullName>
    </submittedName>
</protein>
<feature type="non-terminal residue" evidence="1">
    <location>
        <position position="1"/>
    </location>
</feature>
<evidence type="ECO:0000313" key="1">
    <source>
        <dbReference type="EMBL" id="MCD7452373.1"/>
    </source>
</evidence>
<dbReference type="Proteomes" id="UP000823775">
    <property type="component" value="Unassembled WGS sequence"/>
</dbReference>
<organism evidence="1 2">
    <name type="scientific">Datura stramonium</name>
    <name type="common">Jimsonweed</name>
    <name type="synonym">Common thornapple</name>
    <dbReference type="NCBI Taxonomy" id="4076"/>
    <lineage>
        <taxon>Eukaryota</taxon>
        <taxon>Viridiplantae</taxon>
        <taxon>Streptophyta</taxon>
        <taxon>Embryophyta</taxon>
        <taxon>Tracheophyta</taxon>
        <taxon>Spermatophyta</taxon>
        <taxon>Magnoliopsida</taxon>
        <taxon>eudicotyledons</taxon>
        <taxon>Gunneridae</taxon>
        <taxon>Pentapetalae</taxon>
        <taxon>asterids</taxon>
        <taxon>lamiids</taxon>
        <taxon>Solanales</taxon>
        <taxon>Solanaceae</taxon>
        <taxon>Solanoideae</taxon>
        <taxon>Datureae</taxon>
        <taxon>Datura</taxon>
    </lineage>
</organism>
<sequence>PINPLAFPFLSDEGQLTHNKPSRSATVILDGFALDITSPGRTLLYRRHHPKAQPARKA</sequence>
<name>A0ABS8RZX7_DATST</name>